<feature type="transmembrane region" description="Helical" evidence="7">
    <location>
        <begin position="163"/>
        <end position="187"/>
    </location>
</feature>
<feature type="compositionally biased region" description="Pro residues" evidence="6">
    <location>
        <begin position="416"/>
        <end position="427"/>
    </location>
</feature>
<dbReference type="SUPFAM" id="SSF103473">
    <property type="entry name" value="MFS general substrate transporter"/>
    <property type="match status" value="1"/>
</dbReference>
<dbReference type="PANTHER" id="PTHR23513">
    <property type="entry name" value="INTEGRAL MEMBRANE EFFLUX PROTEIN-RELATED"/>
    <property type="match status" value="1"/>
</dbReference>
<protein>
    <recommendedName>
        <fullName evidence="8">Major facilitator superfamily (MFS) profile domain-containing protein</fullName>
    </recommendedName>
</protein>
<dbReference type="InterPro" id="IPR020846">
    <property type="entry name" value="MFS_dom"/>
</dbReference>
<dbReference type="GO" id="GO:0022857">
    <property type="term" value="F:transmembrane transporter activity"/>
    <property type="evidence" value="ECO:0007669"/>
    <property type="project" value="InterPro"/>
</dbReference>
<evidence type="ECO:0000259" key="8">
    <source>
        <dbReference type="PROSITE" id="PS50850"/>
    </source>
</evidence>
<evidence type="ECO:0000256" key="4">
    <source>
        <dbReference type="ARBA" id="ARBA00022989"/>
    </source>
</evidence>
<reference evidence="9" key="1">
    <citation type="submission" date="2020-02" db="EMBL/GenBank/DDBJ databases">
        <authorList>
            <person name="Meier V. D."/>
        </authorList>
    </citation>
    <scope>NUCLEOTIDE SEQUENCE</scope>
    <source>
        <strain evidence="9">AVDCRST_MAG93</strain>
    </source>
</reference>
<feature type="transmembrane region" description="Helical" evidence="7">
    <location>
        <begin position="21"/>
        <end position="42"/>
    </location>
</feature>
<comment type="subcellular location">
    <subcellularLocation>
        <location evidence="1">Cell membrane</location>
        <topology evidence="1">Multi-pass membrane protein</topology>
    </subcellularLocation>
</comment>
<organism evidence="9">
    <name type="scientific">uncultured Chloroflexia bacterium</name>
    <dbReference type="NCBI Taxonomy" id="1672391"/>
    <lineage>
        <taxon>Bacteria</taxon>
        <taxon>Bacillati</taxon>
        <taxon>Chloroflexota</taxon>
        <taxon>Chloroflexia</taxon>
        <taxon>environmental samples</taxon>
    </lineage>
</organism>
<evidence type="ECO:0000313" key="9">
    <source>
        <dbReference type="EMBL" id="CAA9319968.1"/>
    </source>
</evidence>
<dbReference type="InterPro" id="IPR036259">
    <property type="entry name" value="MFS_trans_sf"/>
</dbReference>
<dbReference type="CDD" id="cd06173">
    <property type="entry name" value="MFS_MefA_like"/>
    <property type="match status" value="1"/>
</dbReference>
<evidence type="ECO:0000256" key="5">
    <source>
        <dbReference type="ARBA" id="ARBA00023136"/>
    </source>
</evidence>
<evidence type="ECO:0000256" key="2">
    <source>
        <dbReference type="ARBA" id="ARBA00022475"/>
    </source>
</evidence>
<keyword evidence="4 7" id="KW-1133">Transmembrane helix</keyword>
<proteinExistence type="predicted"/>
<accession>A0A6J4L1I9</accession>
<evidence type="ECO:0000256" key="1">
    <source>
        <dbReference type="ARBA" id="ARBA00004651"/>
    </source>
</evidence>
<dbReference type="GO" id="GO:0005886">
    <property type="term" value="C:plasma membrane"/>
    <property type="evidence" value="ECO:0007669"/>
    <property type="project" value="UniProtKB-SubCell"/>
</dbReference>
<feature type="transmembrane region" description="Helical" evidence="7">
    <location>
        <begin position="82"/>
        <end position="101"/>
    </location>
</feature>
<gene>
    <name evidence="9" type="ORF">AVDCRST_MAG93-5697</name>
</gene>
<feature type="transmembrane region" description="Helical" evidence="7">
    <location>
        <begin position="377"/>
        <end position="395"/>
    </location>
</feature>
<dbReference type="PROSITE" id="PS50850">
    <property type="entry name" value="MFS"/>
    <property type="match status" value="1"/>
</dbReference>
<feature type="domain" description="Major facilitator superfamily (MFS) profile" evidence="8">
    <location>
        <begin position="221"/>
        <end position="427"/>
    </location>
</feature>
<evidence type="ECO:0000256" key="7">
    <source>
        <dbReference type="SAM" id="Phobius"/>
    </source>
</evidence>
<feature type="transmembrane region" description="Helical" evidence="7">
    <location>
        <begin position="351"/>
        <end position="371"/>
    </location>
</feature>
<evidence type="ECO:0000256" key="3">
    <source>
        <dbReference type="ARBA" id="ARBA00022692"/>
    </source>
</evidence>
<feature type="transmembrane region" description="Helical" evidence="7">
    <location>
        <begin position="289"/>
        <end position="316"/>
    </location>
</feature>
<feature type="transmembrane region" description="Helical" evidence="7">
    <location>
        <begin position="260"/>
        <end position="277"/>
    </location>
</feature>
<keyword evidence="2" id="KW-1003">Cell membrane</keyword>
<evidence type="ECO:0000256" key="6">
    <source>
        <dbReference type="SAM" id="MobiDB-lite"/>
    </source>
</evidence>
<dbReference type="EMBL" id="CADCTR010001921">
    <property type="protein sequence ID" value="CAA9319968.1"/>
    <property type="molecule type" value="Genomic_DNA"/>
</dbReference>
<keyword evidence="3 7" id="KW-0812">Transmembrane</keyword>
<feature type="transmembrane region" description="Helical" evidence="7">
    <location>
        <begin position="48"/>
        <end position="70"/>
    </location>
</feature>
<keyword evidence="5 7" id="KW-0472">Membrane</keyword>
<feature type="transmembrane region" description="Helical" evidence="7">
    <location>
        <begin position="225"/>
        <end position="248"/>
    </location>
</feature>
<dbReference type="InterPro" id="IPR011701">
    <property type="entry name" value="MFS"/>
</dbReference>
<dbReference type="Pfam" id="PF07690">
    <property type="entry name" value="MFS_1"/>
    <property type="match status" value="1"/>
</dbReference>
<dbReference type="AlphaFoldDB" id="A0A6J4L1I9"/>
<dbReference type="Gene3D" id="1.20.1250.20">
    <property type="entry name" value="MFS general substrate transporter like domains"/>
    <property type="match status" value="1"/>
</dbReference>
<sequence>MSAELANVVELRANEAFRTLWCARSISLIGSSIGLIGVLLHLADTNTAVAAVTVVMLCGDFAPALLAPLLGTLADRVELKRLMLVCAVGQTITTAMIAIWLPSLLPLLLLFTIRAVLEQVFLPASRTAVTVLVPDARLPSANAALGFGEHGLSVIGPLVAGGLLMFTGIQGLLLIDAISFLSSAWLLSRLPRMKAEKLGREQEGSFLRHASEGLRFLWRSGNVRLVVFSFVAGVAFTGIDDVALIFLARGPLESSDTGVSVLYAGSAAGLLVGFAVVSRWGSLVTAPALLVTGYAITSVGNLLTGVSWVLATAFILQTVRGLGIAAADVSAATLIQRGVSREMQGRTFGNFYGAIGLAAGVSYVFGGLLLHTSGPRVTFVVAGVGGLMVAAYTAARFRLREKAPPMTPEANRAHSPSPPPYEDSPPS</sequence>
<dbReference type="PANTHER" id="PTHR23513:SF6">
    <property type="entry name" value="MAJOR FACILITATOR SUPERFAMILY ASSOCIATED DOMAIN-CONTAINING PROTEIN"/>
    <property type="match status" value="1"/>
</dbReference>
<name>A0A6J4L1I9_9CHLR</name>
<feature type="region of interest" description="Disordered" evidence="6">
    <location>
        <begin position="403"/>
        <end position="427"/>
    </location>
</feature>
<feature type="transmembrane region" description="Helical" evidence="7">
    <location>
        <begin position="322"/>
        <end position="339"/>
    </location>
</feature>